<evidence type="ECO:0000256" key="3">
    <source>
        <dbReference type="SAM" id="MobiDB-lite"/>
    </source>
</evidence>
<dbReference type="Gene3D" id="1.10.357.10">
    <property type="entry name" value="Tetracycline Repressor, domain 2"/>
    <property type="match status" value="1"/>
</dbReference>
<reference evidence="5 6" key="1">
    <citation type="submission" date="2022-03" db="EMBL/GenBank/DDBJ databases">
        <title>Streptomyces yunnanensis P86,complete genome.</title>
        <authorList>
            <person name="Chen S."/>
            <person name="Zhang Q."/>
        </authorList>
    </citation>
    <scope>NUCLEOTIDE SEQUENCE [LARGE SCALE GENOMIC DNA]</scope>
    <source>
        <strain evidence="5 6">P86</strain>
    </source>
</reference>
<proteinExistence type="predicted"/>
<protein>
    <submittedName>
        <fullName evidence="5">TetR/AcrR family transcriptional regulator</fullName>
    </submittedName>
</protein>
<evidence type="ECO:0000313" key="6">
    <source>
        <dbReference type="Proteomes" id="UP001218629"/>
    </source>
</evidence>
<organism evidence="5 6">
    <name type="scientific">Streptomyces yunnanensis</name>
    <dbReference type="NCBI Taxonomy" id="156453"/>
    <lineage>
        <taxon>Bacteria</taxon>
        <taxon>Bacillati</taxon>
        <taxon>Actinomycetota</taxon>
        <taxon>Actinomycetes</taxon>
        <taxon>Kitasatosporales</taxon>
        <taxon>Streptomycetaceae</taxon>
        <taxon>Streptomyces</taxon>
    </lineage>
</organism>
<sequence length="212" mass="22159">MGGALARRRDQVLDAAVEVLGAEGARRLTYQAVDRAAGVPTGTTSNYFRNRAALVDGIAEHLLALERREWAALTAGPAPVGPGELAAAMAAFARHAAGPGRARTAARWALLLESAVRPGLRAPLGRGRQAVLERSTEWVRRLGSGAPERHGRILVDHLEGVVMRQLAFPEGAFDPAEEIRALVGGLLAGPEGGARSEVRGEVQGDATGGNAD</sequence>
<feature type="region of interest" description="Disordered" evidence="3">
    <location>
        <begin position="190"/>
        <end position="212"/>
    </location>
</feature>
<dbReference type="InterPro" id="IPR041583">
    <property type="entry name" value="TetR_C_31"/>
</dbReference>
<evidence type="ECO:0000256" key="1">
    <source>
        <dbReference type="ARBA" id="ARBA00023125"/>
    </source>
</evidence>
<keyword evidence="6" id="KW-1185">Reference proteome</keyword>
<dbReference type="RefSeq" id="WP_275307276.1">
    <property type="nucleotide sequence ID" value="NZ_CP095749.1"/>
</dbReference>
<dbReference type="EMBL" id="CP095749">
    <property type="protein sequence ID" value="WEB39734.1"/>
    <property type="molecule type" value="Genomic_DNA"/>
</dbReference>
<dbReference type="InterPro" id="IPR001647">
    <property type="entry name" value="HTH_TetR"/>
</dbReference>
<name>A0ABY8A689_9ACTN</name>
<dbReference type="InterPro" id="IPR009057">
    <property type="entry name" value="Homeodomain-like_sf"/>
</dbReference>
<gene>
    <name evidence="5" type="ORF">MOV08_10935</name>
</gene>
<dbReference type="Pfam" id="PF00440">
    <property type="entry name" value="TetR_N"/>
    <property type="match status" value="1"/>
</dbReference>
<keyword evidence="1 2" id="KW-0238">DNA-binding</keyword>
<dbReference type="Pfam" id="PF17940">
    <property type="entry name" value="TetR_C_31"/>
    <property type="match status" value="1"/>
</dbReference>
<feature type="DNA-binding region" description="H-T-H motif" evidence="2">
    <location>
        <begin position="29"/>
        <end position="48"/>
    </location>
</feature>
<dbReference type="Proteomes" id="UP001218629">
    <property type="component" value="Chromosome"/>
</dbReference>
<evidence type="ECO:0000256" key="2">
    <source>
        <dbReference type="PROSITE-ProRule" id="PRU00335"/>
    </source>
</evidence>
<accession>A0ABY8A689</accession>
<evidence type="ECO:0000259" key="4">
    <source>
        <dbReference type="PROSITE" id="PS50977"/>
    </source>
</evidence>
<dbReference type="SUPFAM" id="SSF46689">
    <property type="entry name" value="Homeodomain-like"/>
    <property type="match status" value="1"/>
</dbReference>
<evidence type="ECO:0000313" key="5">
    <source>
        <dbReference type="EMBL" id="WEB39734.1"/>
    </source>
</evidence>
<feature type="domain" description="HTH tetR-type" evidence="4">
    <location>
        <begin position="6"/>
        <end position="66"/>
    </location>
</feature>
<dbReference type="PROSITE" id="PS50977">
    <property type="entry name" value="HTH_TETR_2"/>
    <property type="match status" value="1"/>
</dbReference>